<dbReference type="RefSeq" id="WP_242831616.1">
    <property type="nucleotide sequence ID" value="NZ_DF384213.1"/>
</dbReference>
<organism evidence="1">
    <name type="scientific">Clostridium botulinum B str. Osaka05</name>
    <dbReference type="NCBI Taxonomy" id="1407017"/>
    <lineage>
        <taxon>Bacteria</taxon>
        <taxon>Bacillati</taxon>
        <taxon>Bacillota</taxon>
        <taxon>Clostridia</taxon>
        <taxon>Eubacteriales</taxon>
        <taxon>Clostridiaceae</taxon>
        <taxon>Clostridium</taxon>
    </lineage>
</organism>
<protein>
    <submittedName>
        <fullName evidence="1">Uncharacterized protein</fullName>
    </submittedName>
</protein>
<name>A0A0S6U1S9_CLOBO</name>
<dbReference type="EMBL" id="DF384213">
    <property type="protein sequence ID" value="GAE01456.1"/>
    <property type="molecule type" value="Genomic_DNA"/>
</dbReference>
<proteinExistence type="predicted"/>
<gene>
    <name evidence="1" type="ORF">CBO05C_1146</name>
</gene>
<sequence length="230" mass="26553">MKKKQICILVLLGILILLSSLGIHYYKNNKAFIGILFSDASIKDSELKILNENLHNKKSIKLNAMDAPMVSYINNSVYIPTSLDNKLFYIDNNFKVSEEKVDDGASFVRTKKNGQLILFNLPRNKINGDNNRVYFSHNNKKNTLDIKNSLLLCGDFDNKYIYVVGAKFDSDTDTETYLFIIDRSNFKLVEEKKMPTNVRVISTELIDNKLFISVDTKVDYFLYYDILDKK</sequence>
<evidence type="ECO:0000313" key="1">
    <source>
        <dbReference type="EMBL" id="GAE01456.1"/>
    </source>
</evidence>
<reference evidence="1" key="1">
    <citation type="submission" date="2013-10" db="EMBL/GenBank/DDBJ databases">
        <title>Draft genome sequence of Clostridium botulinum type B strain Osaka05.</title>
        <authorList>
            <person name="Sakaguchi Y."/>
            <person name="Hosomi K."/>
            <person name="Uchiyama J."/>
            <person name="Ogura Y."/>
            <person name="Sakaguchi M."/>
            <person name="Kohda T."/>
            <person name="Mukamoto M."/>
            <person name="Misawa N."/>
            <person name="Matsuzaki S."/>
            <person name="Hayashi T."/>
            <person name="Kozaki S."/>
        </authorList>
    </citation>
    <scope>NUCLEOTIDE SEQUENCE</scope>
    <source>
        <strain evidence="1">Osaka05</strain>
    </source>
</reference>
<dbReference type="HOGENOM" id="CLU_070531_0_0_9"/>
<dbReference type="AlphaFoldDB" id="A0A0S6U1S9"/>
<accession>A0A0S6U1S9</accession>
<dbReference type="Proteomes" id="UP000054164">
    <property type="component" value="Unassembled WGS sequence"/>
</dbReference>